<dbReference type="GO" id="GO:0099078">
    <property type="term" value="C:BORC complex"/>
    <property type="evidence" value="ECO:0007669"/>
    <property type="project" value="TreeGrafter"/>
</dbReference>
<dbReference type="AlphaFoldDB" id="A0A015IN74"/>
<dbReference type="PANTHER" id="PTHR46479:SF1">
    <property type="entry name" value="BIOGENESIS OF LYSOSOME-RELATED ORGANELLES COMPLEX 1 SUBUNIT 2"/>
    <property type="match status" value="1"/>
</dbReference>
<reference evidence="3 4" key="1">
    <citation type="submission" date="2014-02" db="EMBL/GenBank/DDBJ databases">
        <title>Single nucleus genome sequencing reveals high similarity among nuclei of an endomycorrhizal fungus.</title>
        <authorList>
            <person name="Lin K."/>
            <person name="Geurts R."/>
            <person name="Zhang Z."/>
            <person name="Limpens E."/>
            <person name="Saunders D.G."/>
            <person name="Mu D."/>
            <person name="Pang E."/>
            <person name="Cao H."/>
            <person name="Cha H."/>
            <person name="Lin T."/>
            <person name="Zhou Q."/>
            <person name="Shang Y."/>
            <person name="Li Y."/>
            <person name="Ivanov S."/>
            <person name="Sharma T."/>
            <person name="Velzen R.V."/>
            <person name="Ruijter N.D."/>
            <person name="Aanen D.K."/>
            <person name="Win J."/>
            <person name="Kamoun S."/>
            <person name="Bisseling T."/>
            <person name="Huang S."/>
        </authorList>
    </citation>
    <scope>NUCLEOTIDE SEQUENCE [LARGE SCALE GENOMIC DNA]</scope>
    <source>
        <strain evidence="4">DAOM197198w</strain>
    </source>
</reference>
<comment type="similarity">
    <text evidence="1">Belongs to the BLOC1S2 family.</text>
</comment>
<gene>
    <name evidence="3" type="ORF">RirG_196100</name>
</gene>
<dbReference type="HOGENOM" id="CLU_110820_1_0_1"/>
<dbReference type="GO" id="GO:0016197">
    <property type="term" value="P:endosomal transport"/>
    <property type="evidence" value="ECO:0007669"/>
    <property type="project" value="TreeGrafter"/>
</dbReference>
<evidence type="ECO:0000256" key="1">
    <source>
        <dbReference type="ARBA" id="ARBA00008468"/>
    </source>
</evidence>
<dbReference type="SUPFAM" id="SSF81995">
    <property type="entry name" value="beta-sandwich domain of Sec23/24"/>
    <property type="match status" value="1"/>
</dbReference>
<protein>
    <recommendedName>
        <fullName evidence="5">Biogenesis of lysosome-related organelles complex 1 subunit 2</fullName>
    </recommendedName>
</protein>
<dbReference type="EMBL" id="JEMT01026659">
    <property type="protein sequence ID" value="EXX58637.1"/>
    <property type="molecule type" value="Genomic_DNA"/>
</dbReference>
<dbReference type="GO" id="GO:0043015">
    <property type="term" value="F:gamma-tubulin binding"/>
    <property type="evidence" value="ECO:0007669"/>
    <property type="project" value="TreeGrafter"/>
</dbReference>
<sequence length="217" mass="24276">MSGQDKPTSPTTTNSSTSLTSSTTNTLTSAINSTTSALTSTFSSLSSVLPLTTSQQNTQQQQQQQAQQQPQQSQQPSSTKARRTTISSQTSIQSEIDKQSFTSDSTGNKSQNVSKLTEEMFSKVGEYLKGELLATTEDYKLLETMNKVTRDRYKEMSGMAQNLVVEMAKLQRIYTDFEPYVQQIDEICDQVDFLEKVAIELDDYSKELETRLKKLTK</sequence>
<dbReference type="GO" id="GO:0000930">
    <property type="term" value="C:gamma-tubulin complex"/>
    <property type="evidence" value="ECO:0007669"/>
    <property type="project" value="TreeGrafter"/>
</dbReference>
<dbReference type="InterPro" id="IPR019269">
    <property type="entry name" value="BLOC1_su2"/>
</dbReference>
<evidence type="ECO:0000313" key="3">
    <source>
        <dbReference type="EMBL" id="EXX58637.1"/>
    </source>
</evidence>
<feature type="compositionally biased region" description="Low complexity" evidence="2">
    <location>
        <begin position="7"/>
        <end position="27"/>
    </location>
</feature>
<dbReference type="GO" id="GO:0031083">
    <property type="term" value="C:BLOC-1 complex"/>
    <property type="evidence" value="ECO:0007669"/>
    <property type="project" value="TreeGrafter"/>
</dbReference>
<feature type="compositionally biased region" description="Low complexity" evidence="2">
    <location>
        <begin position="49"/>
        <end position="94"/>
    </location>
</feature>
<dbReference type="STRING" id="1432141.A0A015IN74"/>
<comment type="caution">
    <text evidence="3">The sequence shown here is derived from an EMBL/GenBank/DDBJ whole genome shotgun (WGS) entry which is preliminary data.</text>
</comment>
<feature type="compositionally biased region" description="Polar residues" evidence="2">
    <location>
        <begin position="99"/>
        <end position="114"/>
    </location>
</feature>
<dbReference type="GO" id="GO:0032418">
    <property type="term" value="P:lysosome localization"/>
    <property type="evidence" value="ECO:0007669"/>
    <property type="project" value="TreeGrafter"/>
</dbReference>
<organism evidence="3 4">
    <name type="scientific">Rhizophagus irregularis (strain DAOM 197198w)</name>
    <name type="common">Glomus intraradices</name>
    <dbReference type="NCBI Taxonomy" id="1432141"/>
    <lineage>
        <taxon>Eukaryota</taxon>
        <taxon>Fungi</taxon>
        <taxon>Fungi incertae sedis</taxon>
        <taxon>Mucoromycota</taxon>
        <taxon>Glomeromycotina</taxon>
        <taxon>Glomeromycetes</taxon>
        <taxon>Glomerales</taxon>
        <taxon>Glomeraceae</taxon>
        <taxon>Rhizophagus</taxon>
    </lineage>
</organism>
<dbReference type="Proteomes" id="UP000022910">
    <property type="component" value="Unassembled WGS sequence"/>
</dbReference>
<feature type="region of interest" description="Disordered" evidence="2">
    <location>
        <begin position="49"/>
        <end position="114"/>
    </location>
</feature>
<dbReference type="Pfam" id="PF10046">
    <property type="entry name" value="BLOC1_2"/>
    <property type="match status" value="1"/>
</dbReference>
<dbReference type="PANTHER" id="PTHR46479">
    <property type="entry name" value="BIOGENESIS OF LYSOSOME-RELATED ORGANELLES COMPLEX 1 SUBUNIT 2"/>
    <property type="match status" value="1"/>
</dbReference>
<accession>A0A015IN74</accession>
<keyword evidence="4" id="KW-1185">Reference proteome</keyword>
<dbReference type="SMR" id="A0A015IN74"/>
<evidence type="ECO:0008006" key="5">
    <source>
        <dbReference type="Google" id="ProtNLM"/>
    </source>
</evidence>
<evidence type="ECO:0000256" key="2">
    <source>
        <dbReference type="SAM" id="MobiDB-lite"/>
    </source>
</evidence>
<name>A0A015IN74_RHIIW</name>
<feature type="region of interest" description="Disordered" evidence="2">
    <location>
        <begin position="1"/>
        <end position="27"/>
    </location>
</feature>
<dbReference type="OrthoDB" id="244061at2759"/>
<proteinExistence type="inferred from homology"/>
<evidence type="ECO:0000313" key="4">
    <source>
        <dbReference type="Proteomes" id="UP000022910"/>
    </source>
</evidence>